<proteinExistence type="predicted"/>
<protein>
    <recommendedName>
        <fullName evidence="1">Right handed beta helix domain-containing protein</fullName>
    </recommendedName>
</protein>
<dbReference type="EMBL" id="OY288114">
    <property type="protein sequence ID" value="CAJ0889724.1"/>
    <property type="molecule type" value="Genomic_DNA"/>
</dbReference>
<sequence length="438" mass="45499">MLRRNSASTMLSRRKLLRLCGAANASLLLPSPIARARGLDLSARLRAAVATGAAVSLPAGEISVNGLDLPEGAILKGVPGRTILKLSGAGPLLSAHLARRITLEGLVLDGAAGFIGRDRGLLDFSDVAELSIHGCVIRHSTGHGVSLTRCGGVFAENEISHADDAGFHSLDGLGLNIEGNHIRDCADNGVVLRASAAGRYEGARVRNNSVEDVRNRSGGNGPYGNGVLVWGASGISVARNRIARCAYSAVRNNAGHSVSVLGNDCRDLGEKAMYAEFGAKNATFRDNHIENAGAGIAVANADHGTDGALVSGNTIIGMKPNRPDADFGPDMLWLTGILVEKNAVVSGNHIVGPGWIGVALGGWRENLRAEANDISDVDYGVVFATGEGTGEAAIVDNRIRARKAGVIASAGMNFFPEDLTKPGAKVYPRITLKGNETG</sequence>
<reference evidence="2" key="1">
    <citation type="submission" date="2023-07" db="EMBL/GenBank/DDBJ databases">
        <authorList>
            <person name="Pelsma A.J. K."/>
        </authorList>
    </citation>
    <scope>NUCLEOTIDE SEQUENCE</scope>
</reference>
<name>A0AA48RF31_9ZZZZ</name>
<evidence type="ECO:0000313" key="2">
    <source>
        <dbReference type="EMBL" id="CAJ0889724.1"/>
    </source>
</evidence>
<accession>A0AA48RF31</accession>
<dbReference type="InterPro" id="IPR039448">
    <property type="entry name" value="Beta_helix"/>
</dbReference>
<organism evidence="2">
    <name type="scientific">freshwater sediment metagenome</name>
    <dbReference type="NCBI Taxonomy" id="556182"/>
    <lineage>
        <taxon>unclassified sequences</taxon>
        <taxon>metagenomes</taxon>
        <taxon>ecological metagenomes</taxon>
    </lineage>
</organism>
<dbReference type="PROSITE" id="PS51318">
    <property type="entry name" value="TAT"/>
    <property type="match status" value="1"/>
</dbReference>
<evidence type="ECO:0000259" key="1">
    <source>
        <dbReference type="Pfam" id="PF13229"/>
    </source>
</evidence>
<dbReference type="Pfam" id="PF13229">
    <property type="entry name" value="Beta_helix"/>
    <property type="match status" value="1"/>
</dbReference>
<dbReference type="InterPro" id="IPR011050">
    <property type="entry name" value="Pectin_lyase_fold/virulence"/>
</dbReference>
<dbReference type="InterPro" id="IPR006311">
    <property type="entry name" value="TAT_signal"/>
</dbReference>
<dbReference type="AlphaFoldDB" id="A0AA48RF31"/>
<dbReference type="InterPro" id="IPR006626">
    <property type="entry name" value="PbH1"/>
</dbReference>
<dbReference type="SMART" id="SM00710">
    <property type="entry name" value="PbH1"/>
    <property type="match status" value="7"/>
</dbReference>
<dbReference type="InterPro" id="IPR022388">
    <property type="entry name" value="CHP03808"/>
</dbReference>
<feature type="domain" description="Right handed beta helix" evidence="1">
    <location>
        <begin position="203"/>
        <end position="315"/>
    </location>
</feature>
<dbReference type="Gene3D" id="2.160.20.10">
    <property type="entry name" value="Single-stranded right-handed beta-helix, Pectin lyase-like"/>
    <property type="match status" value="2"/>
</dbReference>
<dbReference type="NCBIfam" id="TIGR03808">
    <property type="entry name" value="RR_plus_rpt_1"/>
    <property type="match status" value="1"/>
</dbReference>
<gene>
    <name evidence="2" type="ORF">AMST5_03986</name>
</gene>
<dbReference type="InterPro" id="IPR012334">
    <property type="entry name" value="Pectin_lyas_fold"/>
</dbReference>
<dbReference type="SUPFAM" id="SSF51126">
    <property type="entry name" value="Pectin lyase-like"/>
    <property type="match status" value="1"/>
</dbReference>